<sequence>METASKNIRDIASNNSNNPKHKHLPLEHRGLFIPERHAIMGNSPSLKPRTINQWLDNLPLANETQTAISLTTFIHQTNHIAYSLAKRFKALEVLQPTIQRVLRHLKNSPYNHQWPLTKRIQQQLAITTSLLESVSIGYQICVVDLLTQTANPSRRALATCLQRSLQALGEILLSTYHKYSAPTPTIWYSIHQLYLIARSFSCKDRSVKNIEPLTPAYSSVAFEYKKQILLKLANPTRLLNSQVTDLETQAEIWAHDLELEIISDDTSSSMFVIDPLSDSSPMRYDLALQNTLDPLYVIPLDTLIKRLLGILQAGKSGIKIPAVSGVSPTGTLIKLLLTNWLQKEKRTYKRTQQQVNLQATIGLLNSFNFVSQNNRLSNQKSTSTTLMLMDKNDYPLTSLAQSSFYGEITNNDSLDQPLGASQASEKIHLHHCKVLNVSANGYCLQRKDKIPTNIQIGDIIALYEPDNIHSPQSSIGVVRWLHYEASTGITFGVQVLSPMAQALRTAFTKNGHNTLLPGLGLPKIPALQQPASLLTSAQRYNIGDHIQINKGRQKINITLSERIECHQGFDRFKYKIQID</sequence>
<protein>
    <recommendedName>
        <fullName evidence="3">PilZ domain-containing protein</fullName>
    </recommendedName>
</protein>
<organism evidence="2">
    <name type="scientific">hydrothermal vent metagenome</name>
    <dbReference type="NCBI Taxonomy" id="652676"/>
    <lineage>
        <taxon>unclassified sequences</taxon>
        <taxon>metagenomes</taxon>
        <taxon>ecological metagenomes</taxon>
    </lineage>
</organism>
<feature type="compositionally biased region" description="Polar residues" evidence="1">
    <location>
        <begin position="1"/>
        <end position="18"/>
    </location>
</feature>
<reference evidence="2" key="1">
    <citation type="submission" date="2018-06" db="EMBL/GenBank/DDBJ databases">
        <authorList>
            <person name="Zhirakovskaya E."/>
        </authorList>
    </citation>
    <scope>NUCLEOTIDE SEQUENCE</scope>
</reference>
<name>A0A3B0Z1T7_9ZZZZ</name>
<dbReference type="EMBL" id="UOFL01000238">
    <property type="protein sequence ID" value="VAW82213.1"/>
    <property type="molecule type" value="Genomic_DNA"/>
</dbReference>
<proteinExistence type="predicted"/>
<feature type="region of interest" description="Disordered" evidence="1">
    <location>
        <begin position="1"/>
        <end position="24"/>
    </location>
</feature>
<evidence type="ECO:0000313" key="2">
    <source>
        <dbReference type="EMBL" id="VAW82213.1"/>
    </source>
</evidence>
<evidence type="ECO:0008006" key="3">
    <source>
        <dbReference type="Google" id="ProtNLM"/>
    </source>
</evidence>
<dbReference type="AlphaFoldDB" id="A0A3B0Z1T7"/>
<accession>A0A3B0Z1T7</accession>
<gene>
    <name evidence="2" type="ORF">MNBD_GAMMA12-1040</name>
</gene>
<evidence type="ECO:0000256" key="1">
    <source>
        <dbReference type="SAM" id="MobiDB-lite"/>
    </source>
</evidence>